<comment type="caution">
    <text evidence="2">The sequence shown here is derived from an EMBL/GenBank/DDBJ whole genome shotgun (WGS) entry which is preliminary data.</text>
</comment>
<sequence>MSVFKQPRRRRAHLSGSGITHIQWHNPYMVAWWSAAFPGFGHLILNQYVRGVLLTLSEVLVNTLAHINDAMVYSFTGRFELAIEVLEPRWAYAYLLIYMLAMWDSYRSALQNNAHVQLAELENARLQPFYLGKMELHYLERKSPWKAAIFSFAFPGYGQLYNHRVGLGFYGMGWWLIYLTFSHFYTALLRLTQGQVAESTLTLNAHWLMFMPSVIGGSIYHAFDTAIEHNRLFKVEQLQYFREKYGSSRVTIFSENRVK</sequence>
<feature type="transmembrane region" description="Helical" evidence="1">
    <location>
        <begin position="167"/>
        <end position="185"/>
    </location>
</feature>
<feature type="transmembrane region" description="Helical" evidence="1">
    <location>
        <begin position="205"/>
        <end position="223"/>
    </location>
</feature>
<dbReference type="EMBL" id="JANIPJ010000021">
    <property type="protein sequence ID" value="MCR2806880.1"/>
    <property type="molecule type" value="Genomic_DNA"/>
</dbReference>
<dbReference type="AlphaFoldDB" id="A0A9X2MUN9"/>
<keyword evidence="3" id="KW-1185">Reference proteome</keyword>
<evidence type="ECO:0000256" key="1">
    <source>
        <dbReference type="SAM" id="Phobius"/>
    </source>
</evidence>
<organism evidence="2 3">
    <name type="scientific">Paenibacillus soyae</name>
    <dbReference type="NCBI Taxonomy" id="2969249"/>
    <lineage>
        <taxon>Bacteria</taxon>
        <taxon>Bacillati</taxon>
        <taxon>Bacillota</taxon>
        <taxon>Bacilli</taxon>
        <taxon>Bacillales</taxon>
        <taxon>Paenibacillaceae</taxon>
        <taxon>Paenibacillus</taxon>
    </lineage>
</organism>
<accession>A0A9X2MUN9</accession>
<keyword evidence="1" id="KW-0472">Membrane</keyword>
<dbReference type="RefSeq" id="WP_257450819.1">
    <property type="nucleotide sequence ID" value="NZ_JANIPJ010000021.1"/>
</dbReference>
<keyword evidence="1" id="KW-0812">Transmembrane</keyword>
<keyword evidence="1" id="KW-1133">Transmembrane helix</keyword>
<evidence type="ECO:0000313" key="2">
    <source>
        <dbReference type="EMBL" id="MCR2806880.1"/>
    </source>
</evidence>
<dbReference type="Proteomes" id="UP001141950">
    <property type="component" value="Unassembled WGS sequence"/>
</dbReference>
<protein>
    <submittedName>
        <fullName evidence="2">Uncharacterized protein</fullName>
    </submittedName>
</protein>
<reference evidence="2" key="1">
    <citation type="submission" date="2022-08" db="EMBL/GenBank/DDBJ databases">
        <title>The genomic sequence of strain Paenibacillus sp. SCIV0701.</title>
        <authorList>
            <person name="Zhao H."/>
        </authorList>
    </citation>
    <scope>NUCLEOTIDE SEQUENCE</scope>
    <source>
        <strain evidence="2">SCIV0701</strain>
    </source>
</reference>
<proteinExistence type="predicted"/>
<gene>
    <name evidence="2" type="ORF">NQZ67_23630</name>
</gene>
<evidence type="ECO:0000313" key="3">
    <source>
        <dbReference type="Proteomes" id="UP001141950"/>
    </source>
</evidence>
<name>A0A9X2MUN9_9BACL</name>